<proteinExistence type="predicted"/>
<evidence type="ECO:0000313" key="2">
    <source>
        <dbReference type="EMBL" id="KAF2786793.1"/>
    </source>
</evidence>
<name>A0A6A6WS70_9PLEO</name>
<gene>
    <name evidence="2" type="ORF">K505DRAFT_380035</name>
</gene>
<dbReference type="Pfam" id="PF06985">
    <property type="entry name" value="HET"/>
    <property type="match status" value="1"/>
</dbReference>
<dbReference type="PANTHER" id="PTHR33112:SF9">
    <property type="entry name" value="HETEROKARYON INCOMPATIBILITY DOMAIN-CONTAINING PROTEIN"/>
    <property type="match status" value="1"/>
</dbReference>
<evidence type="ECO:0000259" key="1">
    <source>
        <dbReference type="Pfam" id="PF06985"/>
    </source>
</evidence>
<dbReference type="PANTHER" id="PTHR33112">
    <property type="entry name" value="DOMAIN PROTEIN, PUTATIVE-RELATED"/>
    <property type="match status" value="1"/>
</dbReference>
<keyword evidence="3" id="KW-1185">Reference proteome</keyword>
<accession>A0A6A6WS70</accession>
<dbReference type="OrthoDB" id="5362512at2759"/>
<evidence type="ECO:0000313" key="3">
    <source>
        <dbReference type="Proteomes" id="UP000799757"/>
    </source>
</evidence>
<organism evidence="2 3">
    <name type="scientific">Melanomma pulvis-pyrius CBS 109.77</name>
    <dbReference type="NCBI Taxonomy" id="1314802"/>
    <lineage>
        <taxon>Eukaryota</taxon>
        <taxon>Fungi</taxon>
        <taxon>Dikarya</taxon>
        <taxon>Ascomycota</taxon>
        <taxon>Pezizomycotina</taxon>
        <taxon>Dothideomycetes</taxon>
        <taxon>Pleosporomycetidae</taxon>
        <taxon>Pleosporales</taxon>
        <taxon>Melanommataceae</taxon>
        <taxon>Melanomma</taxon>
    </lineage>
</organism>
<sequence>MADSYSEDEDEYPYSWEPDFADEVSPDLCSTCQITIFKAPIWREMYMPPDELGERFPKYEGIHHHSYESFQSAVDQSCYICVELYNTLPVNFSEMTENIDSAKSEFTKWSISCPDGCGNESPDCGSFSVSLGNWTSDEQLQGLSIQFHLWRIHGKPTDIRSEALTLGSTNSTEAWNRANQWINECTAEHGCCAHLTSPGSVTWFPTRLIEIFGNDESETHIRLIETKETTPSGLYITLSHCWGNVNMMRLERSKIEEFKAGILNLPKTFNDLIIAARKFGIKYVWIDCLCIVQDEMSDWNIECSLMDKVYRNAFFNIAATASHNSHGGLFYDRLKSKPCTVILSAGKGREMFLLVDARQFEKDVANSPLLKRGWILQERLLAPRVLHFARRQLFWECKKLCASETYPYGLPSAVRRDDLQQGLEENRKNSVVKKAPLYLLKFPLCRSHEEVEGVEEIDQKEVKLWYQIVKTYSETSLTFSSDKLPALSGVAKFFQNGPRNTYLAGIWKAHLPHGLAWYRPYQTQETRLPRPEKYRAPTWSWMSMDSPITIASYSASPILRILDAQTSPCTVDPTGPVSGGFLVVEGPLIPLTWKGHWLYKNQETIYGTSSWLDEPRSDTQSDEEVEFFALPLLQYDYTVWQNLNWHHQYVPHTCIALLFLQPVQNHPGHFVRIGMGTAENTYGNDKLVMAKDLGDKLGVTYLGEERGYRLTIV</sequence>
<protein>
    <submittedName>
        <fullName evidence="2">HET-domain-containing protein</fullName>
    </submittedName>
</protein>
<dbReference type="EMBL" id="MU002405">
    <property type="protein sequence ID" value="KAF2786793.1"/>
    <property type="molecule type" value="Genomic_DNA"/>
</dbReference>
<dbReference type="InterPro" id="IPR010730">
    <property type="entry name" value="HET"/>
</dbReference>
<feature type="domain" description="Heterokaryon incompatibility" evidence="1">
    <location>
        <begin position="235"/>
        <end position="378"/>
    </location>
</feature>
<reference evidence="2" key="1">
    <citation type="journal article" date="2020" name="Stud. Mycol.">
        <title>101 Dothideomycetes genomes: a test case for predicting lifestyles and emergence of pathogens.</title>
        <authorList>
            <person name="Haridas S."/>
            <person name="Albert R."/>
            <person name="Binder M."/>
            <person name="Bloem J."/>
            <person name="Labutti K."/>
            <person name="Salamov A."/>
            <person name="Andreopoulos B."/>
            <person name="Baker S."/>
            <person name="Barry K."/>
            <person name="Bills G."/>
            <person name="Bluhm B."/>
            <person name="Cannon C."/>
            <person name="Castanera R."/>
            <person name="Culley D."/>
            <person name="Daum C."/>
            <person name="Ezra D."/>
            <person name="Gonzalez J."/>
            <person name="Henrissat B."/>
            <person name="Kuo A."/>
            <person name="Liang C."/>
            <person name="Lipzen A."/>
            <person name="Lutzoni F."/>
            <person name="Magnuson J."/>
            <person name="Mondo S."/>
            <person name="Nolan M."/>
            <person name="Ohm R."/>
            <person name="Pangilinan J."/>
            <person name="Park H.-J."/>
            <person name="Ramirez L."/>
            <person name="Alfaro M."/>
            <person name="Sun H."/>
            <person name="Tritt A."/>
            <person name="Yoshinaga Y."/>
            <person name="Zwiers L.-H."/>
            <person name="Turgeon B."/>
            <person name="Goodwin S."/>
            <person name="Spatafora J."/>
            <person name="Crous P."/>
            <person name="Grigoriev I."/>
        </authorList>
    </citation>
    <scope>NUCLEOTIDE SEQUENCE</scope>
    <source>
        <strain evidence="2">CBS 109.77</strain>
    </source>
</reference>
<dbReference type="AlphaFoldDB" id="A0A6A6WS70"/>
<dbReference type="Proteomes" id="UP000799757">
    <property type="component" value="Unassembled WGS sequence"/>
</dbReference>